<gene>
    <name evidence="8" type="ORF">AGLY_004578</name>
</gene>
<comment type="caution">
    <text evidence="8">The sequence shown here is derived from an EMBL/GenBank/DDBJ whole genome shotgun (WGS) entry which is preliminary data.</text>
</comment>
<dbReference type="InterPro" id="IPR006598">
    <property type="entry name" value="CAP10"/>
</dbReference>
<organism evidence="8 9">
    <name type="scientific">Aphis glycines</name>
    <name type="common">Soybean aphid</name>
    <dbReference type="NCBI Taxonomy" id="307491"/>
    <lineage>
        <taxon>Eukaryota</taxon>
        <taxon>Metazoa</taxon>
        <taxon>Ecdysozoa</taxon>
        <taxon>Arthropoda</taxon>
        <taxon>Hexapoda</taxon>
        <taxon>Insecta</taxon>
        <taxon>Pterygota</taxon>
        <taxon>Neoptera</taxon>
        <taxon>Paraneoptera</taxon>
        <taxon>Hemiptera</taxon>
        <taxon>Sternorrhyncha</taxon>
        <taxon>Aphidomorpha</taxon>
        <taxon>Aphidoidea</taxon>
        <taxon>Aphididae</taxon>
        <taxon>Aphidini</taxon>
        <taxon>Aphis</taxon>
        <taxon>Aphis</taxon>
    </lineage>
</organism>
<dbReference type="OrthoDB" id="202415at2759"/>
<comment type="subcellular location">
    <subcellularLocation>
        <location evidence="1">Endoplasmic reticulum lumen</location>
    </subcellularLocation>
</comment>
<evidence type="ECO:0000256" key="3">
    <source>
        <dbReference type="ARBA" id="ARBA00010118"/>
    </source>
</evidence>
<dbReference type="AlphaFoldDB" id="A0A6G0U0T6"/>
<evidence type="ECO:0000256" key="4">
    <source>
        <dbReference type="ARBA" id="ARBA00022676"/>
    </source>
</evidence>
<accession>A0A6G0U0T6</accession>
<comment type="function">
    <text evidence="6">Protein O-glucosyltransferase. Catalyzes the reaction that attaches glucose through an O-glycosidic linkage to a conserved serine residue found in the consensus sequence C-X-S-X-[PA]-C in epidermal growth factor-like repeats. Regulates Notch signaling by glucosylating Notch in the ER, glucosylation is required for the correct folding and cleavage of Notch.</text>
</comment>
<dbReference type="GO" id="GO:0035252">
    <property type="term" value="F:UDP-xylosyltransferase activity"/>
    <property type="evidence" value="ECO:0007669"/>
    <property type="project" value="TreeGrafter"/>
</dbReference>
<dbReference type="GO" id="GO:0035251">
    <property type="term" value="F:UDP-glucosyltransferase activity"/>
    <property type="evidence" value="ECO:0007669"/>
    <property type="project" value="TreeGrafter"/>
</dbReference>
<feature type="domain" description="Glycosyl transferase CAP10" evidence="7">
    <location>
        <begin position="198"/>
        <end position="451"/>
    </location>
</feature>
<dbReference type="PANTHER" id="PTHR12203">
    <property type="entry name" value="KDEL LYS-ASP-GLU-LEU CONTAINING - RELATED"/>
    <property type="match status" value="1"/>
</dbReference>
<name>A0A6G0U0T6_APHGL</name>
<evidence type="ECO:0000256" key="5">
    <source>
        <dbReference type="ARBA" id="ARBA00022679"/>
    </source>
</evidence>
<dbReference type="GO" id="GO:0045747">
    <property type="term" value="P:positive regulation of Notch signaling pathway"/>
    <property type="evidence" value="ECO:0007669"/>
    <property type="project" value="TreeGrafter"/>
</dbReference>
<comment type="pathway">
    <text evidence="2">Protein modification; protein glycosylation.</text>
</comment>
<reference evidence="8 9" key="1">
    <citation type="submission" date="2019-08" db="EMBL/GenBank/DDBJ databases">
        <title>The genome of the soybean aphid Biotype 1, its phylome, world population structure and adaptation to the North American continent.</title>
        <authorList>
            <person name="Giordano R."/>
            <person name="Donthu R.K."/>
            <person name="Hernandez A.G."/>
            <person name="Wright C.L."/>
            <person name="Zimin A.V."/>
        </authorList>
    </citation>
    <scope>NUCLEOTIDE SEQUENCE [LARGE SCALE GENOMIC DNA]</scope>
    <source>
        <tissue evidence="8">Whole aphids</tissue>
    </source>
</reference>
<evidence type="ECO:0000259" key="7">
    <source>
        <dbReference type="SMART" id="SM00672"/>
    </source>
</evidence>
<evidence type="ECO:0000256" key="2">
    <source>
        <dbReference type="ARBA" id="ARBA00004922"/>
    </source>
</evidence>
<evidence type="ECO:0000256" key="6">
    <source>
        <dbReference type="ARBA" id="ARBA00045690"/>
    </source>
</evidence>
<dbReference type="EMBL" id="VYZN01000013">
    <property type="protein sequence ID" value="KAE9541333.1"/>
    <property type="molecule type" value="Genomic_DNA"/>
</dbReference>
<dbReference type="PANTHER" id="PTHR12203:SF35">
    <property type="entry name" value="PROTEIN O-GLUCOSYLTRANSFERASE 1"/>
    <property type="match status" value="1"/>
</dbReference>
<keyword evidence="9" id="KW-1185">Reference proteome</keyword>
<dbReference type="InterPro" id="IPR051091">
    <property type="entry name" value="O-Glucosyltr/Glycosyltrsf_90"/>
</dbReference>
<keyword evidence="5" id="KW-0808">Transferase</keyword>
<dbReference type="GO" id="GO:0006493">
    <property type="term" value="P:protein O-linked glycosylation"/>
    <property type="evidence" value="ECO:0007669"/>
    <property type="project" value="TreeGrafter"/>
</dbReference>
<dbReference type="Pfam" id="PF05686">
    <property type="entry name" value="Glyco_transf_90"/>
    <property type="match status" value="1"/>
</dbReference>
<comment type="similarity">
    <text evidence="3">Belongs to the glycosyltransferase 90 family.</text>
</comment>
<dbReference type="Proteomes" id="UP000475862">
    <property type="component" value="Unassembled WGS sequence"/>
</dbReference>
<evidence type="ECO:0000313" key="9">
    <source>
        <dbReference type="Proteomes" id="UP000475862"/>
    </source>
</evidence>
<protein>
    <recommendedName>
        <fullName evidence="7">Glycosyl transferase CAP10 domain-containing protein</fullName>
    </recommendedName>
</protein>
<dbReference type="GO" id="GO:0005788">
    <property type="term" value="C:endoplasmic reticulum lumen"/>
    <property type="evidence" value="ECO:0007669"/>
    <property type="project" value="UniProtKB-SubCell"/>
</dbReference>
<proteinExistence type="inferred from homology"/>
<evidence type="ECO:0000313" key="8">
    <source>
        <dbReference type="EMBL" id="KAE9541333.1"/>
    </source>
</evidence>
<evidence type="ECO:0000256" key="1">
    <source>
        <dbReference type="ARBA" id="ARBA00004319"/>
    </source>
</evidence>
<keyword evidence="4" id="KW-0328">Glycosyltransferase</keyword>
<dbReference type="SMART" id="SM00672">
    <property type="entry name" value="CAP10"/>
    <property type="match status" value="1"/>
</dbReference>
<sequence>MNNTIHIQVQIIKLWNLQHINKSIELMDSNHRAQTMVYNIPYYSTVRFKLLKLSSTLYSCSCSDYYRLGHSEVQDYIQWFIHQISCSTRQTLGTCLMVFERFYFYNLPFISNQIISKINKAKKEYTPCETKNGTCFFPNILKDLEPFKDGITHEMITAAADKGTRYMIFNHDLYRETKCMFPARCEGIEHFLTKIQLNTPDVEFILNTRDWPQIIKHYGDPKPVFSFSKTDDYADIMYPAWSFWSGGPAIKLHPSGLGRWDSLRKSILKQSEQWPWKNKISKGFFRGSRTSEQRDSLILLSRNEPELVDAAYTKNQAWKSDKDTLFAPPADEVSLENHCQYKYLFNFRGVAASFRFKHLFLCKSLVFHVGEDWKEFFYQFMKPWYHYVPINPNASEKDIKNILLFFKEHDDLAKEISERGYRFIRTHLRMKDITWYWEKLLQEYAKLLKYKPKLDNELNLVNRNKTNIEMKTFEKKDDVSNNNNKQHNNETIYLKLSNNYKKCGTLEHNLLNTTITSASLLSTKPAPTSSVEIPSGICEKKKNQTSYAGQDLSVRRHFRVHYQMIEGPQLIYLMDLSANNQ</sequence>